<dbReference type="Pfam" id="PF05711">
    <property type="entry name" value="TylF"/>
    <property type="match status" value="1"/>
</dbReference>
<dbReference type="Gene3D" id="3.40.50.150">
    <property type="entry name" value="Vaccinia Virus protein VP39"/>
    <property type="match status" value="1"/>
</dbReference>
<proteinExistence type="predicted"/>
<evidence type="ECO:0000313" key="2">
    <source>
        <dbReference type="Proteomes" id="UP001196870"/>
    </source>
</evidence>
<dbReference type="Proteomes" id="UP001196870">
    <property type="component" value="Unassembled WGS sequence"/>
</dbReference>
<dbReference type="InterPro" id="IPR029063">
    <property type="entry name" value="SAM-dependent_MTases_sf"/>
</dbReference>
<name>A0ABS5F3N0_9PROT</name>
<dbReference type="SUPFAM" id="SSF53335">
    <property type="entry name" value="S-adenosyl-L-methionine-dependent methyltransferases"/>
    <property type="match status" value="1"/>
</dbReference>
<dbReference type="PANTHER" id="PTHR40036">
    <property type="entry name" value="MACROCIN O-METHYLTRANSFERASE"/>
    <property type="match status" value="1"/>
</dbReference>
<dbReference type="EMBL" id="JAAGBB010000031">
    <property type="protein sequence ID" value="MBR0667184.1"/>
    <property type="molecule type" value="Genomic_DNA"/>
</dbReference>
<accession>A0ABS5F3N0</accession>
<evidence type="ECO:0000313" key="1">
    <source>
        <dbReference type="EMBL" id="MBR0667184.1"/>
    </source>
</evidence>
<dbReference type="InterPro" id="IPR008884">
    <property type="entry name" value="TylF_MeTrfase"/>
</dbReference>
<sequence length="259" mass="29064">MRMTNPGPSASPTRLYTDLLIRCIANTIYRDAPQDPWSGSSYSDTVRAEGRDWPSRAHSMIGVKRLENLRWAVETVIREAIPGDLIEAGVWRGGACILMRGLLAAHGEATRQVIVADSFEGLPCPDPTRFPQDTGDTHHQFSELAIPVDEVKEHFAAYGLLDAQVKFLKGWFRDTLPTLRGRRFALVRLDGDMYQSTMESLENLYDRLSPGGFLIVDDYGAIPACKAAVDDFRAARCIAEPLQWVDWTGVWWRRPRDGA</sequence>
<comment type="caution">
    <text evidence="1">The sequence shown here is derived from an EMBL/GenBank/DDBJ whole genome shotgun (WGS) entry which is preliminary data.</text>
</comment>
<keyword evidence="2" id="KW-1185">Reference proteome</keyword>
<protein>
    <submittedName>
        <fullName evidence="1">Macrocin O-methyltransferase</fullName>
    </submittedName>
</protein>
<dbReference type="PANTHER" id="PTHR40036:SF1">
    <property type="entry name" value="MACROCIN O-METHYLTRANSFERASE"/>
    <property type="match status" value="1"/>
</dbReference>
<reference evidence="2" key="1">
    <citation type="journal article" date="2021" name="Syst. Appl. Microbiol.">
        <title>Roseomonas hellenica sp. nov., isolated from roots of wild-growing Alkanna tinctoria.</title>
        <authorList>
            <person name="Rat A."/>
            <person name="Naranjo H.D."/>
            <person name="Lebbe L."/>
            <person name="Cnockaert M."/>
            <person name="Krigas N."/>
            <person name="Grigoriadou K."/>
            <person name="Maloupa E."/>
            <person name="Willems A."/>
        </authorList>
    </citation>
    <scope>NUCLEOTIDE SEQUENCE [LARGE SCALE GENOMIC DNA]</scope>
    <source>
        <strain evidence="2">LMG 31523</strain>
    </source>
</reference>
<gene>
    <name evidence="1" type="ORF">GXW71_22685</name>
</gene>
<organism evidence="1 2">
    <name type="scientific">Plastoroseomonas hellenica</name>
    <dbReference type="NCBI Taxonomy" id="2687306"/>
    <lineage>
        <taxon>Bacteria</taxon>
        <taxon>Pseudomonadati</taxon>
        <taxon>Pseudomonadota</taxon>
        <taxon>Alphaproteobacteria</taxon>
        <taxon>Acetobacterales</taxon>
        <taxon>Acetobacteraceae</taxon>
        <taxon>Plastoroseomonas</taxon>
    </lineage>
</organism>